<evidence type="ECO:0000259" key="3">
    <source>
        <dbReference type="PROSITE" id="PS51526"/>
    </source>
</evidence>
<proteinExistence type="predicted"/>
<dbReference type="Proteomes" id="UP001054837">
    <property type="component" value="Unassembled WGS sequence"/>
</dbReference>
<dbReference type="Pfam" id="PF02257">
    <property type="entry name" value="RFX_DNA_binding"/>
    <property type="match status" value="1"/>
</dbReference>
<dbReference type="InterPro" id="IPR036390">
    <property type="entry name" value="WH_DNA-bd_sf"/>
</dbReference>
<dbReference type="EMBL" id="BPLQ01014754">
    <property type="protein sequence ID" value="GIY82901.1"/>
    <property type="molecule type" value="Genomic_DNA"/>
</dbReference>
<dbReference type="FunFam" id="1.10.10.10:FF:000422">
    <property type="entry name" value="DNA-binding protein RFX7"/>
    <property type="match status" value="1"/>
</dbReference>
<gene>
    <name evidence="4" type="primary">RFX4</name>
    <name evidence="4" type="ORF">CDAR_527111</name>
</gene>
<feature type="region of interest" description="Disordered" evidence="2">
    <location>
        <begin position="474"/>
        <end position="495"/>
    </location>
</feature>
<feature type="domain" description="RFX-type winged-helix" evidence="3">
    <location>
        <begin position="6"/>
        <end position="76"/>
    </location>
</feature>
<feature type="compositionally biased region" description="Polar residues" evidence="2">
    <location>
        <begin position="474"/>
        <end position="487"/>
    </location>
</feature>
<dbReference type="GO" id="GO:0000978">
    <property type="term" value="F:RNA polymerase II cis-regulatory region sequence-specific DNA binding"/>
    <property type="evidence" value="ECO:0007669"/>
    <property type="project" value="TreeGrafter"/>
</dbReference>
<dbReference type="PANTHER" id="PTHR12619:SF5">
    <property type="entry name" value="TRANSCRIPTION FACTOR RFX4"/>
    <property type="match status" value="1"/>
</dbReference>
<dbReference type="InterPro" id="IPR039779">
    <property type="entry name" value="RFX-like"/>
</dbReference>
<sequence length="592" mass="67393">MHTCYLFVRLEENYETAEGVCIPRSTLYMHYVDFCAKNYMQPVNAASFGKIIRQQFPQLTTRRLGTRGQSSCDPRKDAAKQVPPYQPRVRTGTVLPEFPSIKDLNLPPTVDIDKMGTFLMMYRTHCQRLLDTIVRANFDDVQNFLLHFWQGIPPHLVPVLESNALINLVGVCDCILYRTISNVLLPSTLHTLPESSLTKIVRKFAEELDTWLKVAIGHLPNSLKIVKLEMATRFTHTLRRQMSLSHLAQASRMVVHNSDITSQMLHDWRQLDLDAICRETLFSTEHNPTTCQLILKLGRDFETLLEEEAPIENYIEWLEALVNKCAVHAAGRRKGAGRRLARQFLLLWSAFGTRVIRDMTLHSAASFGSFHLLRLMFDDYVLFLVETIHTEDQMKDFMRNLMNDTPPQITSFSDYPALSNGTDAEHLDSFTLHSNPGYGPCSSESPTAHYEGPPSEDLSSGWMHGDCYQSFYPSSNSCDSRRSWNPSTRHDNKGYNYQQTAQYLILSQDDTMPMQPTQHSGYDEPYNRPEDNSADQSGPSSIMYTTSGAIYQSYTFVTHDAGTPDTTPPLVPDKKVHHHLTVRMDGTLYCDG</sequence>
<feature type="region of interest" description="Disordered" evidence="2">
    <location>
        <begin position="511"/>
        <end position="539"/>
    </location>
</feature>
<protein>
    <submittedName>
        <fullName evidence="4">Transcription factor RFX4</fullName>
    </submittedName>
</protein>
<dbReference type="PANTHER" id="PTHR12619">
    <property type="entry name" value="RFX TRANSCRIPTION FACTOR FAMILY"/>
    <property type="match status" value="1"/>
</dbReference>
<dbReference type="InterPro" id="IPR057321">
    <property type="entry name" value="RFX1-4/6/8-like_BCD"/>
</dbReference>
<comment type="caution">
    <text evidence="4">The sequence shown here is derived from an EMBL/GenBank/DDBJ whole genome shotgun (WGS) entry which is preliminary data.</text>
</comment>
<feature type="compositionally biased region" description="Polar residues" evidence="2">
    <location>
        <begin position="511"/>
        <end position="520"/>
    </location>
</feature>
<name>A0AAV4WK41_9ARAC</name>
<keyword evidence="1" id="KW-0238">DNA-binding</keyword>
<dbReference type="InterPro" id="IPR003150">
    <property type="entry name" value="DNA-bd_RFX"/>
</dbReference>
<feature type="region of interest" description="Disordered" evidence="2">
    <location>
        <begin position="64"/>
        <end position="83"/>
    </location>
</feature>
<dbReference type="InterPro" id="IPR036388">
    <property type="entry name" value="WH-like_DNA-bd_sf"/>
</dbReference>
<reference evidence="4 5" key="1">
    <citation type="submission" date="2021-06" db="EMBL/GenBank/DDBJ databases">
        <title>Caerostris darwini draft genome.</title>
        <authorList>
            <person name="Kono N."/>
            <person name="Arakawa K."/>
        </authorList>
    </citation>
    <scope>NUCLEOTIDE SEQUENCE [LARGE SCALE GENOMIC DNA]</scope>
</reference>
<organism evidence="4 5">
    <name type="scientific">Caerostris darwini</name>
    <dbReference type="NCBI Taxonomy" id="1538125"/>
    <lineage>
        <taxon>Eukaryota</taxon>
        <taxon>Metazoa</taxon>
        <taxon>Ecdysozoa</taxon>
        <taxon>Arthropoda</taxon>
        <taxon>Chelicerata</taxon>
        <taxon>Arachnida</taxon>
        <taxon>Araneae</taxon>
        <taxon>Araneomorphae</taxon>
        <taxon>Entelegynae</taxon>
        <taxon>Araneoidea</taxon>
        <taxon>Araneidae</taxon>
        <taxon>Caerostris</taxon>
    </lineage>
</organism>
<keyword evidence="5" id="KW-1185">Reference proteome</keyword>
<evidence type="ECO:0000313" key="5">
    <source>
        <dbReference type="Proteomes" id="UP001054837"/>
    </source>
</evidence>
<dbReference type="Gene3D" id="1.10.10.10">
    <property type="entry name" value="Winged helix-like DNA-binding domain superfamily/Winged helix DNA-binding domain"/>
    <property type="match status" value="1"/>
</dbReference>
<accession>A0AAV4WK41</accession>
<dbReference type="GO" id="GO:0000981">
    <property type="term" value="F:DNA-binding transcription factor activity, RNA polymerase II-specific"/>
    <property type="evidence" value="ECO:0007669"/>
    <property type="project" value="TreeGrafter"/>
</dbReference>
<evidence type="ECO:0000256" key="1">
    <source>
        <dbReference type="ARBA" id="ARBA00023125"/>
    </source>
</evidence>
<dbReference type="SUPFAM" id="SSF46785">
    <property type="entry name" value="Winged helix' DNA-binding domain"/>
    <property type="match status" value="1"/>
</dbReference>
<evidence type="ECO:0000313" key="4">
    <source>
        <dbReference type="EMBL" id="GIY82901.1"/>
    </source>
</evidence>
<dbReference type="PROSITE" id="PS51526">
    <property type="entry name" value="RFX_DBD"/>
    <property type="match status" value="1"/>
</dbReference>
<dbReference type="AlphaFoldDB" id="A0AAV4WK41"/>
<evidence type="ECO:0000256" key="2">
    <source>
        <dbReference type="SAM" id="MobiDB-lite"/>
    </source>
</evidence>
<feature type="compositionally biased region" description="Basic and acidic residues" evidence="2">
    <location>
        <begin position="521"/>
        <end position="531"/>
    </location>
</feature>
<dbReference type="Pfam" id="PF25340">
    <property type="entry name" value="BCD_RFX"/>
    <property type="match status" value="1"/>
</dbReference>